<evidence type="ECO:0000313" key="3">
    <source>
        <dbReference type="Proteomes" id="UP000295504"/>
    </source>
</evidence>
<dbReference type="AlphaFoldDB" id="A0A4V2T4C1"/>
<keyword evidence="1" id="KW-0812">Transmembrane</keyword>
<sequence length="70" mass="7345">MSEAARNDLLSNFFGGIGKGNNSWLICLVLILCLSGGSGCGIGGIFGDQNLILILIVFLVLFGSGGFFRF</sequence>
<proteinExistence type="predicted"/>
<feature type="transmembrane region" description="Helical" evidence="1">
    <location>
        <begin position="24"/>
        <end position="45"/>
    </location>
</feature>
<feature type="transmembrane region" description="Helical" evidence="1">
    <location>
        <begin position="51"/>
        <end position="68"/>
    </location>
</feature>
<protein>
    <submittedName>
        <fullName evidence="2">Uncharacterized protein</fullName>
    </submittedName>
</protein>
<evidence type="ECO:0000313" key="2">
    <source>
        <dbReference type="EMBL" id="TCQ04644.1"/>
    </source>
</evidence>
<keyword evidence="3" id="KW-1185">Reference proteome</keyword>
<gene>
    <name evidence="2" type="ORF">EDD79_100647</name>
</gene>
<dbReference type="RefSeq" id="WP_132847778.1">
    <property type="nucleotide sequence ID" value="NZ_CP058648.1"/>
</dbReference>
<dbReference type="EMBL" id="SLYC01000006">
    <property type="protein sequence ID" value="TCQ04644.1"/>
    <property type="molecule type" value="Genomic_DNA"/>
</dbReference>
<reference evidence="2 3" key="1">
    <citation type="submission" date="2019-03" db="EMBL/GenBank/DDBJ databases">
        <title>Genomic Encyclopedia of Type Strains, Phase IV (KMG-IV): sequencing the most valuable type-strain genomes for metagenomic binning, comparative biology and taxonomic classification.</title>
        <authorList>
            <person name="Goeker M."/>
        </authorList>
    </citation>
    <scope>NUCLEOTIDE SEQUENCE [LARGE SCALE GENOMIC DNA]</scope>
    <source>
        <strain evidence="2 3">DSM 100013</strain>
    </source>
</reference>
<evidence type="ECO:0000256" key="1">
    <source>
        <dbReference type="SAM" id="Phobius"/>
    </source>
</evidence>
<comment type="caution">
    <text evidence="2">The sequence shown here is derived from an EMBL/GenBank/DDBJ whole genome shotgun (WGS) entry which is preliminary data.</text>
</comment>
<keyword evidence="1" id="KW-1133">Transmembrane helix</keyword>
<name>A0A4V2T4C1_9FIRM</name>
<organism evidence="2 3">
    <name type="scientific">Serpentinicella alkaliphila</name>
    <dbReference type="NCBI Taxonomy" id="1734049"/>
    <lineage>
        <taxon>Bacteria</taxon>
        <taxon>Bacillati</taxon>
        <taxon>Bacillota</taxon>
        <taxon>Clostridia</taxon>
        <taxon>Peptostreptococcales</taxon>
        <taxon>Natronincolaceae</taxon>
        <taxon>Serpentinicella</taxon>
    </lineage>
</organism>
<dbReference type="Proteomes" id="UP000295504">
    <property type="component" value="Unassembled WGS sequence"/>
</dbReference>
<keyword evidence="1" id="KW-0472">Membrane</keyword>
<accession>A0A4V2T4C1</accession>